<dbReference type="PROSITE" id="PS51186">
    <property type="entry name" value="GNAT"/>
    <property type="match status" value="1"/>
</dbReference>
<evidence type="ECO:0000259" key="3">
    <source>
        <dbReference type="PROSITE" id="PS51186"/>
    </source>
</evidence>
<dbReference type="InterPro" id="IPR050832">
    <property type="entry name" value="Bact_Acetyltransf"/>
</dbReference>
<dbReference type="CDD" id="cd04301">
    <property type="entry name" value="NAT_SF"/>
    <property type="match status" value="1"/>
</dbReference>
<dbReference type="eggNOG" id="COG0456">
    <property type="taxonomic scope" value="Bacteria"/>
</dbReference>
<dbReference type="AlphaFoldDB" id="A0A091AZK6"/>
<dbReference type="PANTHER" id="PTHR43877:SF1">
    <property type="entry name" value="ACETYLTRANSFERASE"/>
    <property type="match status" value="1"/>
</dbReference>
<evidence type="ECO:0000313" key="5">
    <source>
        <dbReference type="Proteomes" id="UP000029392"/>
    </source>
</evidence>
<dbReference type="EMBL" id="AVCH01000177">
    <property type="protein sequence ID" value="KFN45758.1"/>
    <property type="molecule type" value="Genomic_DNA"/>
</dbReference>
<dbReference type="PANTHER" id="PTHR43877">
    <property type="entry name" value="AMINOALKYLPHOSPHONATE N-ACETYLTRANSFERASE-RELATED-RELATED"/>
    <property type="match status" value="1"/>
</dbReference>
<keyword evidence="5" id="KW-1185">Reference proteome</keyword>
<sequence>MEPATLRPATPADRAFAERLSHDNMAAYRTSRSIVWDPARFEASWASFDNRVIESQGVAVGVLRLHALPDALEIRDLQLLPAYQSRGLGAWAVRQAFRRAAELGKPELRLRVFPENPARRLYERLGFAVVAELDGVLHMACKLPPGGPP</sequence>
<dbReference type="Pfam" id="PF00583">
    <property type="entry name" value="Acetyltransf_1"/>
    <property type="match status" value="1"/>
</dbReference>
<dbReference type="OrthoDB" id="5525374at2"/>
<name>A0A091AZK6_9GAMM</name>
<feature type="domain" description="N-acetyltransferase" evidence="3">
    <location>
        <begin position="4"/>
        <end position="144"/>
    </location>
</feature>
<dbReference type="Gene3D" id="3.40.630.30">
    <property type="match status" value="1"/>
</dbReference>
<dbReference type="PATRIC" id="fig|1384054.3.peg.1980"/>
<evidence type="ECO:0000256" key="1">
    <source>
        <dbReference type="ARBA" id="ARBA00022679"/>
    </source>
</evidence>
<organism evidence="4 5">
    <name type="scientific">Arenimonas malthae CC-JY-1</name>
    <dbReference type="NCBI Taxonomy" id="1384054"/>
    <lineage>
        <taxon>Bacteria</taxon>
        <taxon>Pseudomonadati</taxon>
        <taxon>Pseudomonadota</taxon>
        <taxon>Gammaproteobacteria</taxon>
        <taxon>Lysobacterales</taxon>
        <taxon>Lysobacteraceae</taxon>
        <taxon>Arenimonas</taxon>
    </lineage>
</organism>
<keyword evidence="1" id="KW-0808">Transferase</keyword>
<dbReference type="InterPro" id="IPR016181">
    <property type="entry name" value="Acyl_CoA_acyltransferase"/>
</dbReference>
<proteinExistence type="predicted"/>
<evidence type="ECO:0000313" key="4">
    <source>
        <dbReference type="EMBL" id="KFN45758.1"/>
    </source>
</evidence>
<comment type="caution">
    <text evidence="4">The sequence shown here is derived from an EMBL/GenBank/DDBJ whole genome shotgun (WGS) entry which is preliminary data.</text>
</comment>
<evidence type="ECO:0000256" key="2">
    <source>
        <dbReference type="ARBA" id="ARBA00023315"/>
    </source>
</evidence>
<reference evidence="4 5" key="1">
    <citation type="submission" date="2013-09" db="EMBL/GenBank/DDBJ databases">
        <title>Genome sequencing of Arenimonas malthae.</title>
        <authorList>
            <person name="Chen F."/>
            <person name="Wang G."/>
        </authorList>
    </citation>
    <scope>NUCLEOTIDE SEQUENCE [LARGE SCALE GENOMIC DNA]</scope>
    <source>
        <strain evidence="4 5">CC-JY-1</strain>
    </source>
</reference>
<dbReference type="RefSeq" id="WP_052385877.1">
    <property type="nucleotide sequence ID" value="NZ_AVCH01000177.1"/>
</dbReference>
<keyword evidence="2" id="KW-0012">Acyltransferase</keyword>
<dbReference type="InterPro" id="IPR000182">
    <property type="entry name" value="GNAT_dom"/>
</dbReference>
<dbReference type="SUPFAM" id="SSF55729">
    <property type="entry name" value="Acyl-CoA N-acyltransferases (Nat)"/>
    <property type="match status" value="1"/>
</dbReference>
<gene>
    <name evidence="4" type="ORF">N790_09335</name>
</gene>
<dbReference type="GO" id="GO:0016747">
    <property type="term" value="F:acyltransferase activity, transferring groups other than amino-acyl groups"/>
    <property type="evidence" value="ECO:0007669"/>
    <property type="project" value="InterPro"/>
</dbReference>
<dbReference type="Proteomes" id="UP000029392">
    <property type="component" value="Unassembled WGS sequence"/>
</dbReference>
<accession>A0A091AZK6</accession>
<dbReference type="STRING" id="1384054.N790_09335"/>
<protein>
    <recommendedName>
        <fullName evidence="3">N-acetyltransferase domain-containing protein</fullName>
    </recommendedName>
</protein>